<dbReference type="RefSeq" id="WP_263719626.1">
    <property type="nucleotide sequence ID" value="NZ_JAOWLA010000001.1"/>
</dbReference>
<organism evidence="3 4">
    <name type="scientific">Albidovulum sediminicola</name>
    <dbReference type="NCBI Taxonomy" id="2984331"/>
    <lineage>
        <taxon>Bacteria</taxon>
        <taxon>Pseudomonadati</taxon>
        <taxon>Pseudomonadota</taxon>
        <taxon>Alphaproteobacteria</taxon>
        <taxon>Rhodobacterales</taxon>
        <taxon>Paracoccaceae</taxon>
        <taxon>Albidovulum</taxon>
    </lineage>
</organism>
<sequence>MIDWARVSSLRAEIGDESFDEVVELFLDEVESVIARLRASPEPRHFEQDLHFLKGGAWNLGFVDFGAICQEGERQAAHGEAAAVDIGAVIEIYVRSRAAFMAGLASEAGRSSVA</sequence>
<keyword evidence="4" id="KW-1185">Reference proteome</keyword>
<dbReference type="Pfam" id="PF01627">
    <property type="entry name" value="Hpt"/>
    <property type="match status" value="1"/>
</dbReference>
<dbReference type="InterPro" id="IPR036641">
    <property type="entry name" value="HPT_dom_sf"/>
</dbReference>
<proteinExistence type="predicted"/>
<evidence type="ECO:0000259" key="2">
    <source>
        <dbReference type="Pfam" id="PF01627"/>
    </source>
</evidence>
<evidence type="ECO:0000313" key="4">
    <source>
        <dbReference type="Proteomes" id="UP001652503"/>
    </source>
</evidence>
<keyword evidence="1" id="KW-0902">Two-component regulatory system</keyword>
<comment type="caution">
    <text evidence="3">The sequence shown here is derived from an EMBL/GenBank/DDBJ whole genome shotgun (WGS) entry which is preliminary data.</text>
</comment>
<evidence type="ECO:0000256" key="1">
    <source>
        <dbReference type="ARBA" id="ARBA00023012"/>
    </source>
</evidence>
<name>A0ABT2YWH1_9RHOB</name>
<dbReference type="SUPFAM" id="SSF47226">
    <property type="entry name" value="Histidine-containing phosphotransfer domain, HPT domain"/>
    <property type="match status" value="1"/>
</dbReference>
<dbReference type="EMBL" id="JAOWLA010000001">
    <property type="protein sequence ID" value="MCV2863209.1"/>
    <property type="molecule type" value="Genomic_DNA"/>
</dbReference>
<dbReference type="Proteomes" id="UP001652503">
    <property type="component" value="Unassembled WGS sequence"/>
</dbReference>
<dbReference type="InterPro" id="IPR008207">
    <property type="entry name" value="Sig_transdc_His_kin_Hpt_dom"/>
</dbReference>
<evidence type="ECO:0000313" key="3">
    <source>
        <dbReference type="EMBL" id="MCV2863209.1"/>
    </source>
</evidence>
<protein>
    <submittedName>
        <fullName evidence="3">Hpt domain-containing protein</fullName>
    </submittedName>
</protein>
<gene>
    <name evidence="3" type="ORF">OE647_00490</name>
</gene>
<feature type="domain" description="HPt" evidence="2">
    <location>
        <begin position="21"/>
        <end position="85"/>
    </location>
</feature>
<reference evidence="3 4" key="1">
    <citation type="submission" date="2022-10" db="EMBL/GenBank/DDBJ databases">
        <title>Defluviimonas sp. nov., isolated from ocean surface water.</title>
        <authorList>
            <person name="He W."/>
            <person name="Wang L."/>
            <person name="Zhang D.-F."/>
        </authorList>
    </citation>
    <scope>NUCLEOTIDE SEQUENCE [LARGE SCALE GENOMIC DNA]</scope>
    <source>
        <strain evidence="3 4">WL0075</strain>
    </source>
</reference>
<dbReference type="Gene3D" id="1.20.120.160">
    <property type="entry name" value="HPT domain"/>
    <property type="match status" value="1"/>
</dbReference>
<accession>A0ABT2YWH1</accession>